<dbReference type="OrthoDB" id="796239at2"/>
<gene>
    <name evidence="1" type="ORF">SAMN05443550_10130</name>
</gene>
<dbReference type="Proteomes" id="UP000198850">
    <property type="component" value="Unassembled WGS sequence"/>
</dbReference>
<name>A0A1H3VZV6_9SPHI</name>
<dbReference type="AlphaFoldDB" id="A0A1H3VZV6"/>
<accession>A0A1H3VZV6</accession>
<proteinExistence type="predicted"/>
<protein>
    <submittedName>
        <fullName evidence="1">Uncharacterized protein</fullName>
    </submittedName>
</protein>
<dbReference type="EMBL" id="FNRA01000001">
    <property type="protein sequence ID" value="SDZ80211.1"/>
    <property type="molecule type" value="Genomic_DNA"/>
</dbReference>
<organism evidence="1 2">
    <name type="scientific">Pedobacter hartonius</name>
    <dbReference type="NCBI Taxonomy" id="425514"/>
    <lineage>
        <taxon>Bacteria</taxon>
        <taxon>Pseudomonadati</taxon>
        <taxon>Bacteroidota</taxon>
        <taxon>Sphingobacteriia</taxon>
        <taxon>Sphingobacteriales</taxon>
        <taxon>Sphingobacteriaceae</taxon>
        <taxon>Pedobacter</taxon>
    </lineage>
</organism>
<dbReference type="RefSeq" id="WP_090554068.1">
    <property type="nucleotide sequence ID" value="NZ_FNRA01000001.1"/>
</dbReference>
<evidence type="ECO:0000313" key="1">
    <source>
        <dbReference type="EMBL" id="SDZ80211.1"/>
    </source>
</evidence>
<keyword evidence="2" id="KW-1185">Reference proteome</keyword>
<reference evidence="1 2" key="1">
    <citation type="submission" date="2016-10" db="EMBL/GenBank/DDBJ databases">
        <authorList>
            <person name="de Groot N.N."/>
        </authorList>
    </citation>
    <scope>NUCLEOTIDE SEQUENCE [LARGE SCALE GENOMIC DNA]</scope>
    <source>
        <strain evidence="1 2">DSM 19033</strain>
    </source>
</reference>
<evidence type="ECO:0000313" key="2">
    <source>
        <dbReference type="Proteomes" id="UP000198850"/>
    </source>
</evidence>
<sequence length="161" mass="17900">MFIAVCFTPTASAQTKRDEAAFHDALKSFQSAVLQKNLVKAGNMMHFPLFTSKADPGNGKELPADPIGKQELECYKNDIFNADVGRILPKLGEEALSEIAANEDSYYAALRKATDPGSKMYECYSQYPGRNGGSESFFAFIFGKINNNYKVIAYYGKWPLR</sequence>